<dbReference type="SUPFAM" id="SSF53756">
    <property type="entry name" value="UDP-Glycosyltransferase/glycogen phosphorylase"/>
    <property type="match status" value="1"/>
</dbReference>
<evidence type="ECO:0000313" key="2">
    <source>
        <dbReference type="EMBL" id="RPD97516.1"/>
    </source>
</evidence>
<comment type="caution">
    <text evidence="2">The sequence shown here is derived from an EMBL/GenBank/DDBJ whole genome shotgun (WGS) entry which is preliminary data.</text>
</comment>
<dbReference type="GO" id="GO:0016758">
    <property type="term" value="F:hexosyltransferase activity"/>
    <property type="evidence" value="ECO:0007669"/>
    <property type="project" value="InterPro"/>
</dbReference>
<dbReference type="Pfam" id="PF04101">
    <property type="entry name" value="Glyco_tran_28_C"/>
    <property type="match status" value="1"/>
</dbReference>
<dbReference type="EMBL" id="RPFJ01000010">
    <property type="protein sequence ID" value="RPD97516.1"/>
    <property type="molecule type" value="Genomic_DNA"/>
</dbReference>
<protein>
    <submittedName>
        <fullName evidence="2">Glycosyltransferase</fullName>
    </submittedName>
</protein>
<dbReference type="InterPro" id="IPR007235">
    <property type="entry name" value="Glyco_trans_28_C"/>
</dbReference>
<dbReference type="Gene3D" id="3.40.50.2000">
    <property type="entry name" value="Glycogen Phosphorylase B"/>
    <property type="match status" value="1"/>
</dbReference>
<keyword evidence="3" id="KW-1185">Reference proteome</keyword>
<accession>A0A3N4NWY6</accession>
<dbReference type="RefSeq" id="WP_123897545.1">
    <property type="nucleotide sequence ID" value="NZ_RPFJ01000010.1"/>
</dbReference>
<dbReference type="Proteomes" id="UP000270856">
    <property type="component" value="Unassembled WGS sequence"/>
</dbReference>
<feature type="domain" description="Glycosyl transferase family 28 C-terminal" evidence="1">
    <location>
        <begin position="205"/>
        <end position="326"/>
    </location>
</feature>
<gene>
    <name evidence="2" type="ORF">EGM88_08485</name>
</gene>
<evidence type="ECO:0000259" key="1">
    <source>
        <dbReference type="Pfam" id="PF04101"/>
    </source>
</evidence>
<reference evidence="2 3" key="1">
    <citation type="submission" date="2018-11" db="EMBL/GenBank/DDBJ databases">
        <title>Aureibaculum marinum gen. nov., sp. nov., a member of the family Flavobacteriaceae isolated from the Bohai Sea.</title>
        <authorList>
            <person name="Ji X."/>
        </authorList>
    </citation>
    <scope>NUCLEOTIDE SEQUENCE [LARGE SCALE GENOMIC DNA]</scope>
    <source>
        <strain evidence="2 3">BH-SD17</strain>
    </source>
</reference>
<sequence length="351" mass="39536">MPCVNKKKILVAPLNWGLGHASRCIPIIEALIANNLTPVLASDGDALNLLRKEFPTLKSYQLPSYNIKYSAGNSQKTQLLLVSATVIKASIKERKVVEKIHKEEGLSGIISDNRFGVRLKEIPSVYITHQINVFSGKTTVITSKVHQNIIAKFDECWVPDNINSQFSGDLSLIKNSKLKVRYIGAISRFKKKNIPKKYDLLIVLSGAEPQRSLLEEILIEKIKKYQKKIMFVRGVFSDKKPPIIANHVATANYMLSKDLEEVINESEVILARSGYSTILDLAKLNKKAFFIPTPGQYEQEYLAERMSKLNLAPYASQDNFNIEKLALAYTFKGLKSTTEVDKINSDLFKLF</sequence>
<evidence type="ECO:0000313" key="3">
    <source>
        <dbReference type="Proteomes" id="UP000270856"/>
    </source>
</evidence>
<proteinExistence type="predicted"/>
<name>A0A3N4NWY6_9FLAO</name>
<dbReference type="OrthoDB" id="9803241at2"/>
<organism evidence="2 3">
    <name type="scientific">Aureibaculum marinum</name>
    <dbReference type="NCBI Taxonomy" id="2487930"/>
    <lineage>
        <taxon>Bacteria</taxon>
        <taxon>Pseudomonadati</taxon>
        <taxon>Bacteroidota</taxon>
        <taxon>Flavobacteriia</taxon>
        <taxon>Flavobacteriales</taxon>
        <taxon>Flavobacteriaceae</taxon>
        <taxon>Aureibaculum</taxon>
    </lineage>
</organism>
<keyword evidence="2" id="KW-0808">Transferase</keyword>
<dbReference type="AlphaFoldDB" id="A0A3N4NWY6"/>